<protein>
    <submittedName>
        <fullName evidence="5">Metalloregulator ArsR/SmtB family transcription factor</fullName>
    </submittedName>
</protein>
<evidence type="ECO:0000256" key="1">
    <source>
        <dbReference type="ARBA" id="ARBA00023015"/>
    </source>
</evidence>
<proteinExistence type="predicted"/>
<evidence type="ECO:0000313" key="6">
    <source>
        <dbReference type="Proteomes" id="UP001216390"/>
    </source>
</evidence>
<dbReference type="InterPro" id="IPR036388">
    <property type="entry name" value="WH-like_DNA-bd_sf"/>
</dbReference>
<dbReference type="InterPro" id="IPR036390">
    <property type="entry name" value="WH_DNA-bd_sf"/>
</dbReference>
<evidence type="ECO:0000256" key="2">
    <source>
        <dbReference type="ARBA" id="ARBA00023125"/>
    </source>
</evidence>
<dbReference type="InterPro" id="IPR051011">
    <property type="entry name" value="Metal_resp_trans_reg"/>
</dbReference>
<dbReference type="Gene3D" id="1.10.10.10">
    <property type="entry name" value="Winged helix-like DNA-binding domain superfamily/Winged helix DNA-binding domain"/>
    <property type="match status" value="1"/>
</dbReference>
<dbReference type="KEGG" id="ima:PO878_08275"/>
<feature type="domain" description="HTH arsR-type" evidence="4">
    <location>
        <begin position="6"/>
        <end position="100"/>
    </location>
</feature>
<dbReference type="Proteomes" id="UP001216390">
    <property type="component" value="Chromosome"/>
</dbReference>
<dbReference type="CDD" id="cd00090">
    <property type="entry name" value="HTH_ARSR"/>
    <property type="match status" value="1"/>
</dbReference>
<evidence type="ECO:0000259" key="4">
    <source>
        <dbReference type="PROSITE" id="PS50987"/>
    </source>
</evidence>
<keyword evidence="2" id="KW-0238">DNA-binding</keyword>
<keyword evidence="1" id="KW-0805">Transcription regulation</keyword>
<dbReference type="RefSeq" id="WP_272738237.1">
    <property type="nucleotide sequence ID" value="NZ_CP116942.1"/>
</dbReference>
<evidence type="ECO:0000313" key="5">
    <source>
        <dbReference type="EMBL" id="WCO68721.1"/>
    </source>
</evidence>
<evidence type="ECO:0000256" key="3">
    <source>
        <dbReference type="ARBA" id="ARBA00023163"/>
    </source>
</evidence>
<organism evidence="5 6">
    <name type="scientific">Iamia majanohamensis</name>
    <dbReference type="NCBI Taxonomy" id="467976"/>
    <lineage>
        <taxon>Bacteria</taxon>
        <taxon>Bacillati</taxon>
        <taxon>Actinomycetota</taxon>
        <taxon>Acidimicrobiia</taxon>
        <taxon>Acidimicrobiales</taxon>
        <taxon>Iamiaceae</taxon>
        <taxon>Iamia</taxon>
    </lineage>
</organism>
<dbReference type="PROSITE" id="PS50987">
    <property type="entry name" value="HTH_ARSR_2"/>
    <property type="match status" value="1"/>
</dbReference>
<dbReference type="SUPFAM" id="SSF46785">
    <property type="entry name" value="Winged helix' DNA-binding domain"/>
    <property type="match status" value="1"/>
</dbReference>
<dbReference type="PANTHER" id="PTHR43132">
    <property type="entry name" value="ARSENICAL RESISTANCE OPERON REPRESSOR ARSR-RELATED"/>
    <property type="match status" value="1"/>
</dbReference>
<dbReference type="PRINTS" id="PR00778">
    <property type="entry name" value="HTHARSR"/>
</dbReference>
<keyword evidence="3" id="KW-0804">Transcription</keyword>
<reference evidence="5" key="1">
    <citation type="submission" date="2023-01" db="EMBL/GenBank/DDBJ databases">
        <title>The diversity of Class Acidimicrobiia in South China Sea sediment environments and the proposal of Iamia marina sp. nov., a novel species of the genus Iamia.</title>
        <authorList>
            <person name="He Y."/>
            <person name="Tian X."/>
        </authorList>
    </citation>
    <scope>NUCLEOTIDE SEQUENCE</scope>
    <source>
        <strain evidence="5">DSM 19957</strain>
    </source>
</reference>
<sequence length="118" mass="12752">MSRTADQPPEIANAAKLFCGFGDATRLGIISLLSTGERRVSDVVEAVGGSQGNISGHLRCLKDCGLVADRRSGREVHYRIAHHEVVDVLRAAEELLAVTGERIELCPNYDSREPAGRP</sequence>
<keyword evidence="6" id="KW-1185">Reference proteome</keyword>
<dbReference type="AlphaFoldDB" id="A0AAF0BSQ7"/>
<dbReference type="PANTHER" id="PTHR43132:SF2">
    <property type="entry name" value="ARSENICAL RESISTANCE OPERON REPRESSOR ARSR-RELATED"/>
    <property type="match status" value="1"/>
</dbReference>
<dbReference type="InterPro" id="IPR001845">
    <property type="entry name" value="HTH_ArsR_DNA-bd_dom"/>
</dbReference>
<dbReference type="EMBL" id="CP116942">
    <property type="protein sequence ID" value="WCO68721.1"/>
    <property type="molecule type" value="Genomic_DNA"/>
</dbReference>
<dbReference type="GO" id="GO:0003700">
    <property type="term" value="F:DNA-binding transcription factor activity"/>
    <property type="evidence" value="ECO:0007669"/>
    <property type="project" value="InterPro"/>
</dbReference>
<dbReference type="InterPro" id="IPR011991">
    <property type="entry name" value="ArsR-like_HTH"/>
</dbReference>
<dbReference type="SMART" id="SM00418">
    <property type="entry name" value="HTH_ARSR"/>
    <property type="match status" value="1"/>
</dbReference>
<accession>A0AAF0BSQ7</accession>
<dbReference type="GO" id="GO:0003677">
    <property type="term" value="F:DNA binding"/>
    <property type="evidence" value="ECO:0007669"/>
    <property type="project" value="UniProtKB-KW"/>
</dbReference>
<dbReference type="Pfam" id="PF01022">
    <property type="entry name" value="HTH_5"/>
    <property type="match status" value="1"/>
</dbReference>
<dbReference type="NCBIfam" id="NF033788">
    <property type="entry name" value="HTH_metalloreg"/>
    <property type="match status" value="1"/>
</dbReference>
<name>A0AAF0BSQ7_9ACTN</name>
<gene>
    <name evidence="5" type="ORF">PO878_08275</name>
</gene>